<proteinExistence type="predicted"/>
<sequence>MNLSMFFAGKNVNGSKNTGLANKMEHATLCDTKSKAGWVSPVYSQARDVRLDPNIMVMNRCMTMFEQSGS</sequence>
<protein>
    <submittedName>
        <fullName evidence="1">Uncharacterized protein</fullName>
    </submittedName>
</protein>
<reference evidence="1" key="1">
    <citation type="journal article" date="2011" name="Environ. Microbiol.">
        <title>Genomic insights into the metabolic potential of the polycyclic aromatic hydrocarbon degrading sulfate-reducing Deltaproteobacterium N47.</title>
        <authorList>
            <person name="Bergmann F."/>
            <person name="Selesi D."/>
            <person name="Weinmaier T."/>
            <person name="Tischler P."/>
            <person name="Rattei T."/>
            <person name="Meckenstock R.U."/>
        </authorList>
    </citation>
    <scope>NUCLEOTIDE SEQUENCE</scope>
</reference>
<gene>
    <name evidence="1" type="ORF">N47_A11920</name>
</gene>
<dbReference type="AlphaFoldDB" id="E1Y9B9"/>
<dbReference type="EMBL" id="FR695864">
    <property type="protein sequence ID" value="CBX27163.1"/>
    <property type="molecule type" value="Genomic_DNA"/>
</dbReference>
<accession>E1Y9B9</accession>
<evidence type="ECO:0000313" key="1">
    <source>
        <dbReference type="EMBL" id="CBX27163.1"/>
    </source>
</evidence>
<organism evidence="1">
    <name type="scientific">uncultured Desulfobacterium sp</name>
    <dbReference type="NCBI Taxonomy" id="201089"/>
    <lineage>
        <taxon>Bacteria</taxon>
        <taxon>Pseudomonadati</taxon>
        <taxon>Thermodesulfobacteriota</taxon>
        <taxon>Desulfobacteria</taxon>
        <taxon>Desulfobacterales</taxon>
        <taxon>Desulfobacteriaceae</taxon>
        <taxon>Desulfobacterium</taxon>
        <taxon>environmental samples</taxon>
    </lineage>
</organism>
<name>E1Y9B9_9BACT</name>